<dbReference type="AlphaFoldDB" id="A0AA86V3A8"/>
<proteinExistence type="predicted"/>
<name>A0AA86V3A8_9FABA</name>
<keyword evidence="3" id="KW-1185">Reference proteome</keyword>
<sequence>MELWPVVSVSPARIGYHVEKTDYEILRPKLSNGPTFGLLVLALKVKLLTAFTVIGQSLFYKGLPKKTFTEPKSLE</sequence>
<accession>A0AA86V3A8</accession>
<dbReference type="Gramene" id="rna-AYBTSS11_LOCUS3546">
    <property type="protein sequence ID" value="CAJ1914346.1"/>
    <property type="gene ID" value="gene-AYBTSS11_LOCUS3546"/>
</dbReference>
<dbReference type="EMBL" id="OY731398">
    <property type="protein sequence ID" value="CAJ1914346.1"/>
    <property type="molecule type" value="Genomic_DNA"/>
</dbReference>
<evidence type="ECO:0000313" key="2">
    <source>
        <dbReference type="EMBL" id="CAJ1914346.1"/>
    </source>
</evidence>
<protein>
    <submittedName>
        <fullName evidence="2">Uncharacterized protein</fullName>
    </submittedName>
</protein>
<keyword evidence="1" id="KW-0812">Transmembrane</keyword>
<organism evidence="2 3">
    <name type="scientific">Sphenostylis stenocarpa</name>
    <dbReference type="NCBI Taxonomy" id="92480"/>
    <lineage>
        <taxon>Eukaryota</taxon>
        <taxon>Viridiplantae</taxon>
        <taxon>Streptophyta</taxon>
        <taxon>Embryophyta</taxon>
        <taxon>Tracheophyta</taxon>
        <taxon>Spermatophyta</taxon>
        <taxon>Magnoliopsida</taxon>
        <taxon>eudicotyledons</taxon>
        <taxon>Gunneridae</taxon>
        <taxon>Pentapetalae</taxon>
        <taxon>rosids</taxon>
        <taxon>fabids</taxon>
        <taxon>Fabales</taxon>
        <taxon>Fabaceae</taxon>
        <taxon>Papilionoideae</taxon>
        <taxon>50 kb inversion clade</taxon>
        <taxon>NPAAA clade</taxon>
        <taxon>indigoferoid/millettioid clade</taxon>
        <taxon>Phaseoleae</taxon>
        <taxon>Sphenostylis</taxon>
    </lineage>
</organism>
<keyword evidence="1" id="KW-0472">Membrane</keyword>
<reference evidence="2" key="1">
    <citation type="submission" date="2023-10" db="EMBL/GenBank/DDBJ databases">
        <authorList>
            <person name="Domelevo Entfellner J.-B."/>
        </authorList>
    </citation>
    <scope>NUCLEOTIDE SEQUENCE</scope>
</reference>
<keyword evidence="1" id="KW-1133">Transmembrane helix</keyword>
<gene>
    <name evidence="2" type="ORF">AYBTSS11_LOCUS3546</name>
</gene>
<dbReference type="Proteomes" id="UP001189624">
    <property type="component" value="Chromosome 1"/>
</dbReference>
<evidence type="ECO:0000313" key="3">
    <source>
        <dbReference type="Proteomes" id="UP001189624"/>
    </source>
</evidence>
<evidence type="ECO:0000256" key="1">
    <source>
        <dbReference type="SAM" id="Phobius"/>
    </source>
</evidence>
<feature type="transmembrane region" description="Helical" evidence="1">
    <location>
        <begin position="36"/>
        <end position="60"/>
    </location>
</feature>